<keyword evidence="2" id="KW-0472">Membrane</keyword>
<dbReference type="PROSITE" id="PS50005">
    <property type="entry name" value="TPR"/>
    <property type="match status" value="1"/>
</dbReference>
<dbReference type="SUPFAM" id="SSF48452">
    <property type="entry name" value="TPR-like"/>
    <property type="match status" value="1"/>
</dbReference>
<evidence type="ECO:0000313" key="4">
    <source>
        <dbReference type="EMBL" id="AIL45029.1"/>
    </source>
</evidence>
<protein>
    <recommendedName>
        <fullName evidence="3">HTH araC/xylS-type domain-containing protein</fullName>
    </recommendedName>
</protein>
<dbReference type="RefSeq" id="WP_024565116.1">
    <property type="nucleotide sequence ID" value="NZ_CP007547.1"/>
</dbReference>
<evidence type="ECO:0000259" key="3">
    <source>
        <dbReference type="PROSITE" id="PS01124"/>
    </source>
</evidence>
<evidence type="ECO:0000256" key="1">
    <source>
        <dbReference type="PROSITE-ProRule" id="PRU00339"/>
    </source>
</evidence>
<dbReference type="Pfam" id="PF12833">
    <property type="entry name" value="HTH_18"/>
    <property type="match status" value="1"/>
</dbReference>
<proteinExistence type="predicted"/>
<evidence type="ECO:0000313" key="5">
    <source>
        <dbReference type="Proteomes" id="UP000028933"/>
    </source>
</evidence>
<keyword evidence="2" id="KW-0812">Transmembrane</keyword>
<evidence type="ECO:0000256" key="2">
    <source>
        <dbReference type="SAM" id="Phobius"/>
    </source>
</evidence>
<dbReference type="Proteomes" id="UP000028933">
    <property type="component" value="Chromosome"/>
</dbReference>
<dbReference type="GO" id="GO:0003700">
    <property type="term" value="F:DNA-binding transcription factor activity"/>
    <property type="evidence" value="ECO:0007669"/>
    <property type="project" value="InterPro"/>
</dbReference>
<dbReference type="EMBL" id="CP007547">
    <property type="protein sequence ID" value="AIL45029.1"/>
    <property type="molecule type" value="Genomic_DNA"/>
</dbReference>
<keyword evidence="1" id="KW-0802">TPR repeat</keyword>
<dbReference type="eggNOG" id="COG2207">
    <property type="taxonomic scope" value="Bacteria"/>
</dbReference>
<keyword evidence="2" id="KW-1133">Transmembrane helix</keyword>
<dbReference type="AlphaFoldDB" id="A0A077EFU6"/>
<feature type="transmembrane region" description="Helical" evidence="2">
    <location>
        <begin position="332"/>
        <end position="351"/>
    </location>
</feature>
<feature type="repeat" description="TPR" evidence="1">
    <location>
        <begin position="187"/>
        <end position="220"/>
    </location>
</feature>
<dbReference type="SMART" id="SM00028">
    <property type="entry name" value="TPR"/>
    <property type="match status" value="5"/>
</dbReference>
<sequence>MFHKIYLLAACFFILLVKAQDYETYSKVHEKILHEIGQKDFDKALVAADSLYKSAVIPAYRVRSLLLIATLYQQKNDMDKAIVYAEKADEIIKNTDDYAWQTRVNGFLASQYRFLKLYDKSRYYYQKALATAKKINNPIDAYKVQGLMMQELAHFDFEQHRYKEAINKYKEAQGYFDKLTKKEFFTASNDQLMGICYINIREYKKAIDCYNRALLFTDKEMPGSALAGRIYQELALAYIRNDEPDKAKIYLTRAEEYAQKSIYIVLDKDIYRTAQEYYTKKKDTKNIFAVTEKKDSLFSEIENQNAALINNKYLDLEKESVEKTKKGLTKTIFIYVTVLFILGNIFFFIVYRQRQKKRINKIRDILNKLNEESEGKDTKTKHSANKTGMLISEETEKTLLEKLNLFEQEERFTDKNMSLSYMATFMDTNTKYLSYIIKKYKRKDFTTYTNELRINFILKKLSTEPKYRQYKISALAEEAGIASHSKFTTTFKNITGVSPSEFIKFIAKNENI</sequence>
<accession>A0A077EFU6</accession>
<dbReference type="Gene3D" id="1.25.40.10">
    <property type="entry name" value="Tetratricopeptide repeat domain"/>
    <property type="match status" value="2"/>
</dbReference>
<dbReference type="SMART" id="SM00342">
    <property type="entry name" value="HTH_ARAC"/>
    <property type="match status" value="1"/>
</dbReference>
<dbReference type="Gene3D" id="1.10.10.60">
    <property type="entry name" value="Homeodomain-like"/>
    <property type="match status" value="1"/>
</dbReference>
<reference evidence="4 5" key="1">
    <citation type="journal article" date="2013" name="Lancet">
        <title>First case of E anophelis outbreak in an intensive-care unit.</title>
        <authorList>
            <person name="Teo J."/>
            <person name="Tan S.Y."/>
            <person name="Tay M."/>
            <person name="Ding Y."/>
            <person name="Kjelleberg S."/>
            <person name="Givskov M."/>
            <person name="Lin R.T."/>
            <person name="Yang L."/>
        </authorList>
    </citation>
    <scope>NUCLEOTIDE SEQUENCE [LARGE SCALE GENOMIC DNA]</scope>
    <source>
        <strain evidence="4 5">NUHP1</strain>
    </source>
</reference>
<name>A0A077EFU6_9FLAO</name>
<organism evidence="4 5">
    <name type="scientific">Elizabethkingia anophelis NUHP1</name>
    <dbReference type="NCBI Taxonomy" id="1338011"/>
    <lineage>
        <taxon>Bacteria</taxon>
        <taxon>Pseudomonadati</taxon>
        <taxon>Bacteroidota</taxon>
        <taxon>Flavobacteriia</taxon>
        <taxon>Flavobacteriales</taxon>
        <taxon>Weeksellaceae</taxon>
        <taxon>Elizabethkingia</taxon>
    </lineage>
</organism>
<dbReference type="KEGG" id="eao:BD94_1254"/>
<feature type="domain" description="HTH araC/xylS-type" evidence="3">
    <location>
        <begin position="409"/>
        <end position="505"/>
    </location>
</feature>
<dbReference type="HOGENOM" id="CLU_030864_1_0_10"/>
<dbReference type="PROSITE" id="PS01124">
    <property type="entry name" value="HTH_ARAC_FAMILY_2"/>
    <property type="match status" value="1"/>
</dbReference>
<gene>
    <name evidence="4" type="ORF">BD94_1254</name>
</gene>
<dbReference type="InterPro" id="IPR018060">
    <property type="entry name" value="HTH_AraC"/>
</dbReference>
<dbReference type="InterPro" id="IPR011990">
    <property type="entry name" value="TPR-like_helical_dom_sf"/>
</dbReference>
<dbReference type="STRING" id="1338011.BD94_1254"/>
<dbReference type="GO" id="GO:0043565">
    <property type="term" value="F:sequence-specific DNA binding"/>
    <property type="evidence" value="ECO:0007669"/>
    <property type="project" value="InterPro"/>
</dbReference>
<dbReference type="Pfam" id="PF13181">
    <property type="entry name" value="TPR_8"/>
    <property type="match status" value="2"/>
</dbReference>
<dbReference type="InterPro" id="IPR019734">
    <property type="entry name" value="TPR_rpt"/>
</dbReference>